<sequence length="120" mass="13341">METKEIRLVPIDLESSTTSFDSLLAECKEKGNVEIVDYGSEEFRADVTGQKGSVSYTVKGEKANSMLGADTVAKLSLKGNIPVQIDKDREKAFLISEHFTKLRSAMRRQKAEIAKKSKRS</sequence>
<reference evidence="1" key="1">
    <citation type="journal article" date="2014" name="Front. Microbiol.">
        <title>High frequency of phylogenetically diverse reductive dehalogenase-homologous genes in deep subseafloor sedimentary metagenomes.</title>
        <authorList>
            <person name="Kawai M."/>
            <person name="Futagami T."/>
            <person name="Toyoda A."/>
            <person name="Takaki Y."/>
            <person name="Nishi S."/>
            <person name="Hori S."/>
            <person name="Arai W."/>
            <person name="Tsubouchi T."/>
            <person name="Morono Y."/>
            <person name="Uchiyama I."/>
            <person name="Ito T."/>
            <person name="Fujiyama A."/>
            <person name="Inagaki F."/>
            <person name="Takami H."/>
        </authorList>
    </citation>
    <scope>NUCLEOTIDE SEQUENCE</scope>
    <source>
        <strain evidence="1">Expedition CK06-06</strain>
    </source>
</reference>
<protein>
    <submittedName>
        <fullName evidence="1">Uncharacterized protein</fullName>
    </submittedName>
</protein>
<dbReference type="AlphaFoldDB" id="X1G466"/>
<accession>X1G466</accession>
<dbReference type="EMBL" id="BARU01006749">
    <property type="protein sequence ID" value="GAH36369.1"/>
    <property type="molecule type" value="Genomic_DNA"/>
</dbReference>
<name>X1G466_9ZZZZ</name>
<evidence type="ECO:0000313" key="1">
    <source>
        <dbReference type="EMBL" id="GAH36369.1"/>
    </source>
</evidence>
<gene>
    <name evidence="1" type="ORF">S03H2_13295</name>
</gene>
<comment type="caution">
    <text evidence="1">The sequence shown here is derived from an EMBL/GenBank/DDBJ whole genome shotgun (WGS) entry which is preliminary data.</text>
</comment>
<proteinExistence type="predicted"/>
<organism evidence="1">
    <name type="scientific">marine sediment metagenome</name>
    <dbReference type="NCBI Taxonomy" id="412755"/>
    <lineage>
        <taxon>unclassified sequences</taxon>
        <taxon>metagenomes</taxon>
        <taxon>ecological metagenomes</taxon>
    </lineage>
</organism>